<comment type="catalytic activity">
    <reaction evidence="1">
        <text>a uridine in RNA = a pseudouridine in RNA</text>
        <dbReference type="Rhea" id="RHEA:48348"/>
        <dbReference type="Rhea" id="RHEA-COMP:12068"/>
        <dbReference type="Rhea" id="RHEA-COMP:12069"/>
        <dbReference type="ChEBI" id="CHEBI:65314"/>
        <dbReference type="ChEBI" id="CHEBI:65315"/>
    </reaction>
</comment>
<dbReference type="InterPro" id="IPR020103">
    <property type="entry name" value="PsdUridine_synth_cat_dom_sf"/>
</dbReference>
<dbReference type="InterPro" id="IPR006145">
    <property type="entry name" value="PsdUridine_synth_RsuA/RluA"/>
</dbReference>
<sequence>MAMRAPLPVRDGVGPTRLRVPRTGPWATVAEYVTGRFAHMDAEILLGRFDRGEVVAFDGTPLTRETVLGAEDFIWYYREPPDEPDIPFDVSVRHLDDDLLVVDKPHFLPTTPGGGFLQNSALVRLRRQFDNPDLTPIHRLDRATAGLVMFSVRPATRGAYQTLFADRAVEKVYEAVTSIPDSGMPALPLTVRSHLTSTRGSLRAVVHEDREPNAETRIGEIRIGTKAAHLRLHPRTGRMHQLRSHLAGIGLGILGDRFYPDLLDEAPDDPDRPLQLLARELRFVDPLSGRPREFSTGLALREADRL</sequence>
<accession>A0A031FQQ7</accession>
<proteinExistence type="predicted"/>
<dbReference type="PATRIC" id="fig|273677.3.peg.2119"/>
<keyword evidence="6" id="KW-1185">Reference proteome</keyword>
<dbReference type="Proteomes" id="UP000024001">
    <property type="component" value="Unassembled WGS sequence"/>
</dbReference>
<dbReference type="Gene3D" id="3.30.2350.10">
    <property type="entry name" value="Pseudouridine synthase"/>
    <property type="match status" value="1"/>
</dbReference>
<dbReference type="RefSeq" id="WP_200870191.1">
    <property type="nucleotide sequence ID" value="NZ_JFYO01000006.1"/>
</dbReference>
<protein>
    <recommendedName>
        <fullName evidence="2">RNA pseudouridylate synthase</fullName>
    </recommendedName>
    <alternativeName>
        <fullName evidence="3">RNA-uridine isomerase</fullName>
    </alternativeName>
</protein>
<dbReference type="Pfam" id="PF00849">
    <property type="entry name" value="PseudoU_synth_2"/>
    <property type="match status" value="1"/>
</dbReference>
<evidence type="ECO:0000259" key="4">
    <source>
        <dbReference type="Pfam" id="PF00849"/>
    </source>
</evidence>
<dbReference type="PANTHER" id="PTHR21600:SF84">
    <property type="entry name" value="PSEUDOURIDINE SYNTHASE RSUA_RLUA-LIKE DOMAIN-CONTAINING PROTEIN"/>
    <property type="match status" value="1"/>
</dbReference>
<dbReference type="EMBL" id="JFYO01000006">
    <property type="protein sequence ID" value="EZP26933.1"/>
    <property type="molecule type" value="Genomic_DNA"/>
</dbReference>
<gene>
    <name evidence="5" type="ORF">BW34_02135</name>
</gene>
<dbReference type="eggNOG" id="COG0564">
    <property type="taxonomic scope" value="Bacteria"/>
</dbReference>
<dbReference type="PROSITE" id="PS01129">
    <property type="entry name" value="PSI_RLU"/>
    <property type="match status" value="1"/>
</dbReference>
<dbReference type="GO" id="GO:0000455">
    <property type="term" value="P:enzyme-directed rRNA pseudouridine synthesis"/>
    <property type="evidence" value="ECO:0007669"/>
    <property type="project" value="TreeGrafter"/>
</dbReference>
<dbReference type="PANTHER" id="PTHR21600">
    <property type="entry name" value="MITOCHONDRIAL RNA PSEUDOURIDINE SYNTHASE"/>
    <property type="match status" value="1"/>
</dbReference>
<evidence type="ECO:0000313" key="6">
    <source>
        <dbReference type="Proteomes" id="UP000024001"/>
    </source>
</evidence>
<dbReference type="AlphaFoldDB" id="A0A031FQQ7"/>
<evidence type="ECO:0000256" key="3">
    <source>
        <dbReference type="ARBA" id="ARBA00033164"/>
    </source>
</evidence>
<dbReference type="GO" id="GO:0140098">
    <property type="term" value="F:catalytic activity, acting on RNA"/>
    <property type="evidence" value="ECO:0007669"/>
    <property type="project" value="UniProtKB-ARBA"/>
</dbReference>
<dbReference type="SUPFAM" id="SSF55120">
    <property type="entry name" value="Pseudouridine synthase"/>
    <property type="match status" value="1"/>
</dbReference>
<reference evidence="5 6" key="1">
    <citation type="submission" date="2014-03" db="EMBL/GenBank/DDBJ databases">
        <title>Draft Genome Sequences of 13 Willow Endophytes.</title>
        <authorList>
            <person name="Gan H.Y."/>
            <person name="Gan H.M."/>
            <person name="Savka M.A."/>
            <person name="Hudson A.O."/>
        </authorList>
    </citation>
    <scope>NUCLEOTIDE SEQUENCE [LARGE SCALE GENOMIC DNA]</scope>
    <source>
        <strain evidence="5 6">RIT293</strain>
    </source>
</reference>
<dbReference type="InterPro" id="IPR050188">
    <property type="entry name" value="RluA_PseudoU_synthase"/>
</dbReference>
<feature type="domain" description="Pseudouridine synthase RsuA/RluA-like" evidence="4">
    <location>
        <begin position="98"/>
        <end position="247"/>
    </location>
</feature>
<dbReference type="GO" id="GO:0009982">
    <property type="term" value="F:pseudouridine synthase activity"/>
    <property type="evidence" value="ECO:0007669"/>
    <property type="project" value="InterPro"/>
</dbReference>
<evidence type="ECO:0000313" key="5">
    <source>
        <dbReference type="EMBL" id="EZP26933.1"/>
    </source>
</evidence>
<evidence type="ECO:0000256" key="1">
    <source>
        <dbReference type="ARBA" id="ARBA00000073"/>
    </source>
</evidence>
<dbReference type="GO" id="GO:0003723">
    <property type="term" value="F:RNA binding"/>
    <property type="evidence" value="ECO:0007669"/>
    <property type="project" value="InterPro"/>
</dbReference>
<name>A0A031FQQ7_9MICO</name>
<organism evidence="5 6">
    <name type="scientific">Microbacterium oleivorans</name>
    <dbReference type="NCBI Taxonomy" id="273677"/>
    <lineage>
        <taxon>Bacteria</taxon>
        <taxon>Bacillati</taxon>
        <taxon>Actinomycetota</taxon>
        <taxon>Actinomycetes</taxon>
        <taxon>Micrococcales</taxon>
        <taxon>Microbacteriaceae</taxon>
        <taxon>Microbacterium</taxon>
    </lineage>
</organism>
<comment type="caution">
    <text evidence="5">The sequence shown here is derived from an EMBL/GenBank/DDBJ whole genome shotgun (WGS) entry which is preliminary data.</text>
</comment>
<keyword evidence="5" id="KW-0413">Isomerase</keyword>
<dbReference type="InterPro" id="IPR006224">
    <property type="entry name" value="PsdUridine_synth_RluA-like_CS"/>
</dbReference>
<evidence type="ECO:0000256" key="2">
    <source>
        <dbReference type="ARBA" id="ARBA00031870"/>
    </source>
</evidence>